<dbReference type="SUPFAM" id="SSF55811">
    <property type="entry name" value="Nudix"/>
    <property type="match status" value="1"/>
</dbReference>
<dbReference type="Gene3D" id="3.90.79.10">
    <property type="entry name" value="Nucleoside Triphosphate Pyrophosphohydrolase"/>
    <property type="match status" value="1"/>
</dbReference>
<dbReference type="EMBL" id="JACVEW010000035">
    <property type="protein sequence ID" value="MBP0050103.1"/>
    <property type="molecule type" value="Genomic_DNA"/>
</dbReference>
<evidence type="ECO:0008006" key="3">
    <source>
        <dbReference type="Google" id="ProtNLM"/>
    </source>
</evidence>
<evidence type="ECO:0000313" key="2">
    <source>
        <dbReference type="Proteomes" id="UP000810171"/>
    </source>
</evidence>
<keyword evidence="2" id="KW-1185">Reference proteome</keyword>
<reference evidence="1 2" key="1">
    <citation type="submission" date="2020-09" db="EMBL/GenBank/DDBJ databases">
        <authorList>
            <person name="Tanuku N.R.S."/>
        </authorList>
    </citation>
    <scope>NUCLEOTIDE SEQUENCE [LARGE SCALE GENOMIC DNA]</scope>
    <source>
        <strain evidence="1 2">AK62</strain>
    </source>
</reference>
<protein>
    <recommendedName>
        <fullName evidence="3">NUDIX hydrolase</fullName>
    </recommendedName>
</protein>
<proteinExistence type="predicted"/>
<sequence length="46" mass="4824">MELVPQIRNAVRALIVQDGQVLLLKKDGYASGGIRYALPGGGQEAG</sequence>
<dbReference type="InterPro" id="IPR015797">
    <property type="entry name" value="NUDIX_hydrolase-like_dom_sf"/>
</dbReference>
<gene>
    <name evidence="1" type="ORF">H9C73_15355</name>
</gene>
<accession>A0ABS3ZEH0</accession>
<name>A0ABS3ZEH0_9GAMM</name>
<organism evidence="1 2">
    <name type="scientific">Marinobacterium alkalitolerans</name>
    <dbReference type="NCBI Taxonomy" id="1542925"/>
    <lineage>
        <taxon>Bacteria</taxon>
        <taxon>Pseudomonadati</taxon>
        <taxon>Pseudomonadota</taxon>
        <taxon>Gammaproteobacteria</taxon>
        <taxon>Oceanospirillales</taxon>
        <taxon>Oceanospirillaceae</taxon>
        <taxon>Marinobacterium</taxon>
    </lineage>
</organism>
<evidence type="ECO:0000313" key="1">
    <source>
        <dbReference type="EMBL" id="MBP0050103.1"/>
    </source>
</evidence>
<dbReference type="Proteomes" id="UP000810171">
    <property type="component" value="Unassembled WGS sequence"/>
</dbReference>
<comment type="caution">
    <text evidence="1">The sequence shown here is derived from an EMBL/GenBank/DDBJ whole genome shotgun (WGS) entry which is preliminary data.</text>
</comment>
<dbReference type="RefSeq" id="WP_209288788.1">
    <property type="nucleotide sequence ID" value="NZ_JACVEW010000035.1"/>
</dbReference>